<evidence type="ECO:0000313" key="2">
    <source>
        <dbReference type="Proteomes" id="UP001165960"/>
    </source>
</evidence>
<dbReference type="EMBL" id="QTSX02004995">
    <property type="protein sequence ID" value="KAJ9062686.1"/>
    <property type="molecule type" value="Genomic_DNA"/>
</dbReference>
<keyword evidence="2" id="KW-1185">Reference proteome</keyword>
<protein>
    <submittedName>
        <fullName evidence="1">Uncharacterized protein</fullName>
    </submittedName>
</protein>
<name>A0ACC2SJX4_9FUNG</name>
<gene>
    <name evidence="1" type="ORF">DSO57_1008137</name>
</gene>
<evidence type="ECO:0000313" key="1">
    <source>
        <dbReference type="EMBL" id="KAJ9062686.1"/>
    </source>
</evidence>
<organism evidence="1 2">
    <name type="scientific">Entomophthora muscae</name>
    <dbReference type="NCBI Taxonomy" id="34485"/>
    <lineage>
        <taxon>Eukaryota</taxon>
        <taxon>Fungi</taxon>
        <taxon>Fungi incertae sedis</taxon>
        <taxon>Zoopagomycota</taxon>
        <taxon>Entomophthoromycotina</taxon>
        <taxon>Entomophthoromycetes</taxon>
        <taxon>Entomophthorales</taxon>
        <taxon>Entomophthoraceae</taxon>
        <taxon>Entomophthora</taxon>
    </lineage>
</organism>
<accession>A0ACC2SJX4</accession>
<proteinExistence type="predicted"/>
<sequence>MAFQLGKIIPGIMESTVTVTFYASDSDKSIKDSLLPHSHPFALSASSQSTNPASPTPPSRPSHPPSNPDSQTTTHSLPTTSDAVPFTGADEGGVHSAHSLPYSSFDE</sequence>
<comment type="caution">
    <text evidence="1">The sequence shown here is derived from an EMBL/GenBank/DDBJ whole genome shotgun (WGS) entry which is preliminary data.</text>
</comment>
<dbReference type="Proteomes" id="UP001165960">
    <property type="component" value="Unassembled WGS sequence"/>
</dbReference>
<reference evidence="1" key="1">
    <citation type="submission" date="2022-04" db="EMBL/GenBank/DDBJ databases">
        <title>Genome of the entomopathogenic fungus Entomophthora muscae.</title>
        <authorList>
            <person name="Elya C."/>
            <person name="Lovett B.R."/>
            <person name="Lee E."/>
            <person name="Macias A.M."/>
            <person name="Hajek A.E."/>
            <person name="De Bivort B.L."/>
            <person name="Kasson M.T."/>
            <person name="De Fine Licht H.H."/>
            <person name="Stajich J.E."/>
        </authorList>
    </citation>
    <scope>NUCLEOTIDE SEQUENCE</scope>
    <source>
        <strain evidence="1">Berkeley</strain>
    </source>
</reference>